<dbReference type="Proteomes" id="UP001176468">
    <property type="component" value="Unassembled WGS sequence"/>
</dbReference>
<evidence type="ECO:0000256" key="1">
    <source>
        <dbReference type="SAM" id="MobiDB-lite"/>
    </source>
</evidence>
<organism evidence="2 3">
    <name type="scientific">Sphingomonas immobilis</name>
    <dbReference type="NCBI Taxonomy" id="3063997"/>
    <lineage>
        <taxon>Bacteria</taxon>
        <taxon>Pseudomonadati</taxon>
        <taxon>Pseudomonadota</taxon>
        <taxon>Alphaproteobacteria</taxon>
        <taxon>Sphingomonadales</taxon>
        <taxon>Sphingomonadaceae</taxon>
        <taxon>Sphingomonas</taxon>
    </lineage>
</organism>
<keyword evidence="3" id="KW-1185">Reference proteome</keyword>
<gene>
    <name evidence="2" type="ORF">Q5H94_01930</name>
</gene>
<comment type="caution">
    <text evidence="2">The sequence shown here is derived from an EMBL/GenBank/DDBJ whole genome shotgun (WGS) entry which is preliminary data.</text>
</comment>
<protein>
    <submittedName>
        <fullName evidence="2">Uncharacterized protein</fullName>
    </submittedName>
</protein>
<evidence type="ECO:0000313" key="2">
    <source>
        <dbReference type="EMBL" id="MDO7841073.1"/>
    </source>
</evidence>
<feature type="region of interest" description="Disordered" evidence="1">
    <location>
        <begin position="194"/>
        <end position="214"/>
    </location>
</feature>
<sequence length="214" mass="22476">MKIFSDEAIEAIERGDVIVSGAVEILSDPPVRVWGGYNQIVIDGQTFDGIGDRGLAAVSGGALGGAEQNVTLELSRIEPDVIALFDAGPLRRVITVIRRLLFDGSGTQLLHAEIFTRGTLDQLPVEETPGGTSTIKASVETAARGLGRRGGRMRTDADQRLIKATDGGFKAIAYAGQKNLYWGGKKPATAANALTSGSAGGGGGRYYSVDNDQR</sequence>
<dbReference type="RefSeq" id="WP_304559471.1">
    <property type="nucleotide sequence ID" value="NZ_JAUQSZ010000001.1"/>
</dbReference>
<proteinExistence type="predicted"/>
<evidence type="ECO:0000313" key="3">
    <source>
        <dbReference type="Proteomes" id="UP001176468"/>
    </source>
</evidence>
<reference evidence="2" key="1">
    <citation type="submission" date="2023-07" db="EMBL/GenBank/DDBJ databases">
        <authorList>
            <person name="Kim M.K."/>
        </authorList>
    </citation>
    <scope>NUCLEOTIDE SEQUENCE</scope>
    <source>
        <strain evidence="2">CA1-15</strain>
    </source>
</reference>
<name>A0ABT8ZU30_9SPHN</name>
<dbReference type="EMBL" id="JAUQSZ010000001">
    <property type="protein sequence ID" value="MDO7841073.1"/>
    <property type="molecule type" value="Genomic_DNA"/>
</dbReference>
<accession>A0ABT8ZU30</accession>